<name>A0A1I5JGQ1_9BACT</name>
<dbReference type="RefSeq" id="WP_091655462.1">
    <property type="nucleotide sequence ID" value="NZ_FOVW01000012.1"/>
</dbReference>
<evidence type="ECO:0000313" key="2">
    <source>
        <dbReference type="Proteomes" id="UP000199564"/>
    </source>
</evidence>
<accession>A0A1I5JGQ1</accession>
<keyword evidence="2" id="KW-1185">Reference proteome</keyword>
<dbReference type="AlphaFoldDB" id="A0A1I5JGQ1"/>
<organism evidence="1 2">
    <name type="scientific">Algoriphagus ornithinivorans</name>
    <dbReference type="NCBI Taxonomy" id="226506"/>
    <lineage>
        <taxon>Bacteria</taxon>
        <taxon>Pseudomonadati</taxon>
        <taxon>Bacteroidota</taxon>
        <taxon>Cytophagia</taxon>
        <taxon>Cytophagales</taxon>
        <taxon>Cyclobacteriaceae</taxon>
        <taxon>Algoriphagus</taxon>
    </lineage>
</organism>
<protein>
    <recommendedName>
        <fullName evidence="3">Oxepin-CoA hydrolase / 3-oxo-5,6-dehydrosuberyl-CoA semialdehyde dehydrogenase</fullName>
    </recommendedName>
</protein>
<evidence type="ECO:0000313" key="1">
    <source>
        <dbReference type="EMBL" id="SFO71870.1"/>
    </source>
</evidence>
<gene>
    <name evidence="1" type="ORF">SAMN04488519_11287</name>
</gene>
<dbReference type="EMBL" id="FOVW01000012">
    <property type="protein sequence ID" value="SFO71870.1"/>
    <property type="molecule type" value="Genomic_DNA"/>
</dbReference>
<proteinExistence type="predicted"/>
<dbReference type="InterPro" id="IPR034660">
    <property type="entry name" value="DinB/YfiT-like"/>
</dbReference>
<dbReference type="STRING" id="226506.SAMN04488519_11287"/>
<dbReference type="Proteomes" id="UP000199564">
    <property type="component" value="Unassembled WGS sequence"/>
</dbReference>
<dbReference type="Gene3D" id="1.20.120.450">
    <property type="entry name" value="dinb family like domain"/>
    <property type="match status" value="1"/>
</dbReference>
<reference evidence="2" key="1">
    <citation type="submission" date="2016-10" db="EMBL/GenBank/DDBJ databases">
        <authorList>
            <person name="Varghese N."/>
            <person name="Submissions S."/>
        </authorList>
    </citation>
    <scope>NUCLEOTIDE SEQUENCE [LARGE SCALE GENOMIC DNA]</scope>
    <source>
        <strain evidence="2">DSM 15282</strain>
    </source>
</reference>
<sequence length="148" mass="17419">MLNSSKIQSQLQNLSTDTPAQFGIMTPQHMVEHMTITMKLSSGRIKLPEFEPNEKQLMQKQALIYTDIEFPKGVRAPNSNGELPDLRFPDLETAKEKLVQSVQEYEEAFENNPKFRSIHPRFGYLTFDEWEKFHHKHFKHHFGQFGIW</sequence>
<evidence type="ECO:0008006" key="3">
    <source>
        <dbReference type="Google" id="ProtNLM"/>
    </source>
</evidence>